<dbReference type="EMBL" id="PHGZ01000028">
    <property type="protein sequence ID" value="PJG82096.1"/>
    <property type="molecule type" value="Genomic_DNA"/>
</dbReference>
<dbReference type="OrthoDB" id="5667198at2"/>
<organism evidence="2 3">
    <name type="scientific">Caviibacterium pharyngocola</name>
    <dbReference type="NCBI Taxonomy" id="28159"/>
    <lineage>
        <taxon>Bacteria</taxon>
        <taxon>Pseudomonadati</taxon>
        <taxon>Pseudomonadota</taxon>
        <taxon>Gammaproteobacteria</taxon>
        <taxon>Pasteurellales</taxon>
        <taxon>Pasteurellaceae</taxon>
        <taxon>Caviibacterium</taxon>
    </lineage>
</organism>
<evidence type="ECO:0000256" key="1">
    <source>
        <dbReference type="SAM" id="MobiDB-lite"/>
    </source>
</evidence>
<evidence type="ECO:0000313" key="2">
    <source>
        <dbReference type="EMBL" id="PJG82096.1"/>
    </source>
</evidence>
<evidence type="ECO:0008006" key="4">
    <source>
        <dbReference type="Google" id="ProtNLM"/>
    </source>
</evidence>
<proteinExistence type="predicted"/>
<dbReference type="RefSeq" id="WP_100297483.1">
    <property type="nucleotide sequence ID" value="NZ_PHGZ01000028.1"/>
</dbReference>
<accession>A0A2M8RT78</accession>
<comment type="caution">
    <text evidence="2">The sequence shown here is derived from an EMBL/GenBank/DDBJ whole genome shotgun (WGS) entry which is preliminary data.</text>
</comment>
<keyword evidence="3" id="KW-1185">Reference proteome</keyword>
<feature type="region of interest" description="Disordered" evidence="1">
    <location>
        <begin position="650"/>
        <end position="695"/>
    </location>
</feature>
<protein>
    <recommendedName>
        <fullName evidence="4">DUF945 domain-containing protein</fullName>
    </recommendedName>
</protein>
<gene>
    <name evidence="2" type="ORF">CVP04_10600</name>
</gene>
<dbReference type="Proteomes" id="UP000230282">
    <property type="component" value="Unassembled WGS sequence"/>
</dbReference>
<sequence>MSKKTKITLTLSVIALALGVGAQFYTNYKIDQVLQNFPYHLRDQWTLNVTQTHKNFFNRELVFSVENADADKTDIINTKLTALPFAVTAESALPPDFVRELNITIDKNIINSKFSVIGDYLQSGISSQFRDLTNKSQVLEIDLNFASKTQFMEIKGNLSGFNYDANSKINGIKTNLTLVPIGNRQYDLAELELSLNNADIYLLDGENTNIQLNNVQYAVNKSVSADTYNLSAYVSGEKIALSGKNNREDKTQLDGLQITAVQNGIPNNVLFGNLFNELHKENADYTKLINLLSDLLFSNQTSEAKITLAGFTSPKNRQNFVSFKNADLTYKGNYADKQRAETNLAFGLGALEMNLPNDEKIALNGLRFEQQATDSNLTARLNWLKQALGLLKNANQPENFTANKDNKAFLDSLNEFSRTFNEKNRAKLTLKSLELPNRIDLKGIGADYSEMPSGENQYTVNFTTQIERYRNEADAIEVNDIKLDLPLIVERFDSVLPLYLCSNQLFALNCLHNLSEKTLNELIDTPLRELGLSVKQAKLSADVNSIPNTDKTPISAELNLDVPPIKNNRASQEALIEERMESILSDFTLTIPKTLLTDDKQIKAKLIDENPFWKALAHQLKQKDKLNPYFVETDDSYKLHWENTADGVLINGKPPVQIEPEEEIPEWQFNDEESDEPNQPTEPAIESAQPNETAQ</sequence>
<reference evidence="2 3" key="1">
    <citation type="submission" date="2017-11" db="EMBL/GenBank/DDBJ databases">
        <title>Reclassification of Bisgaard taxon 5 as Caviibacterium pharyngocola gen. nov., sp. nov.</title>
        <authorList>
            <person name="Christensen H."/>
        </authorList>
    </citation>
    <scope>NUCLEOTIDE SEQUENCE [LARGE SCALE GENOMIC DNA]</scope>
    <source>
        <strain evidence="2 3">7_3</strain>
    </source>
</reference>
<name>A0A2M8RT78_9PAST</name>
<dbReference type="AlphaFoldDB" id="A0A2M8RT78"/>
<evidence type="ECO:0000313" key="3">
    <source>
        <dbReference type="Proteomes" id="UP000230282"/>
    </source>
</evidence>
<feature type="compositionally biased region" description="Acidic residues" evidence="1">
    <location>
        <begin position="659"/>
        <end position="676"/>
    </location>
</feature>